<protein>
    <submittedName>
        <fullName evidence="6">Flavin reductase family protein</fullName>
    </submittedName>
</protein>
<name>A0A9D1N609_9FIRM</name>
<evidence type="ECO:0000313" key="7">
    <source>
        <dbReference type="Proteomes" id="UP000824130"/>
    </source>
</evidence>
<feature type="domain" description="Flavin reductase like" evidence="5">
    <location>
        <begin position="11"/>
        <end position="156"/>
    </location>
</feature>
<proteinExistence type="inferred from homology"/>
<accession>A0A9D1N609</accession>
<keyword evidence="2" id="KW-0285">Flavoprotein</keyword>
<dbReference type="InterPro" id="IPR012349">
    <property type="entry name" value="Split_barrel_FMN-bd"/>
</dbReference>
<feature type="region of interest" description="Disordered" evidence="4">
    <location>
        <begin position="191"/>
        <end position="214"/>
    </location>
</feature>
<dbReference type="PANTHER" id="PTHR43567">
    <property type="entry name" value="FLAVOREDOXIN-RELATED-RELATED"/>
    <property type="match status" value="1"/>
</dbReference>
<dbReference type="SUPFAM" id="SSF50475">
    <property type="entry name" value="FMN-binding split barrel"/>
    <property type="match status" value="1"/>
</dbReference>
<dbReference type="SMART" id="SM00903">
    <property type="entry name" value="Flavin_Reduct"/>
    <property type="match status" value="1"/>
</dbReference>
<dbReference type="PANTHER" id="PTHR43567:SF1">
    <property type="entry name" value="FLAVOREDOXIN"/>
    <property type="match status" value="1"/>
</dbReference>
<dbReference type="GO" id="GO:0016646">
    <property type="term" value="F:oxidoreductase activity, acting on the CH-NH group of donors, NAD or NADP as acceptor"/>
    <property type="evidence" value="ECO:0007669"/>
    <property type="project" value="UniProtKB-ARBA"/>
</dbReference>
<evidence type="ECO:0000256" key="1">
    <source>
        <dbReference type="ARBA" id="ARBA00001917"/>
    </source>
</evidence>
<dbReference type="GO" id="GO:0010181">
    <property type="term" value="F:FMN binding"/>
    <property type="evidence" value="ECO:0007669"/>
    <property type="project" value="InterPro"/>
</dbReference>
<reference evidence="6" key="1">
    <citation type="submission" date="2020-10" db="EMBL/GenBank/DDBJ databases">
        <authorList>
            <person name="Gilroy R."/>
        </authorList>
    </citation>
    <scope>NUCLEOTIDE SEQUENCE</scope>
    <source>
        <strain evidence="6">ChiSjej4B22-8349</strain>
    </source>
</reference>
<dbReference type="PROSITE" id="PS51257">
    <property type="entry name" value="PROKAR_LIPOPROTEIN"/>
    <property type="match status" value="1"/>
</dbReference>
<evidence type="ECO:0000256" key="4">
    <source>
        <dbReference type="SAM" id="MobiDB-lite"/>
    </source>
</evidence>
<evidence type="ECO:0000313" key="6">
    <source>
        <dbReference type="EMBL" id="HIU95313.1"/>
    </source>
</evidence>
<comment type="cofactor">
    <cofactor evidence="1">
        <name>FMN</name>
        <dbReference type="ChEBI" id="CHEBI:58210"/>
    </cofactor>
</comment>
<reference evidence="6" key="2">
    <citation type="journal article" date="2021" name="PeerJ">
        <title>Extensive microbial diversity within the chicken gut microbiome revealed by metagenomics and culture.</title>
        <authorList>
            <person name="Gilroy R."/>
            <person name="Ravi A."/>
            <person name="Getino M."/>
            <person name="Pursley I."/>
            <person name="Horton D.L."/>
            <person name="Alikhan N.F."/>
            <person name="Baker D."/>
            <person name="Gharbi K."/>
            <person name="Hall N."/>
            <person name="Watson M."/>
            <person name="Adriaenssens E.M."/>
            <person name="Foster-Nyarko E."/>
            <person name="Jarju S."/>
            <person name="Secka A."/>
            <person name="Antonio M."/>
            <person name="Oren A."/>
            <person name="Chaudhuri R.R."/>
            <person name="La Ragione R."/>
            <person name="Hildebrand F."/>
            <person name="Pallen M.J."/>
        </authorList>
    </citation>
    <scope>NUCLEOTIDE SEQUENCE</scope>
    <source>
        <strain evidence="6">ChiSjej4B22-8349</strain>
    </source>
</reference>
<comment type="caution">
    <text evidence="6">The sequence shown here is derived from an EMBL/GenBank/DDBJ whole genome shotgun (WGS) entry which is preliminary data.</text>
</comment>
<dbReference type="Proteomes" id="UP000824130">
    <property type="component" value="Unassembled WGS sequence"/>
</dbReference>
<dbReference type="EMBL" id="DVOB01000029">
    <property type="protein sequence ID" value="HIU95313.1"/>
    <property type="molecule type" value="Genomic_DNA"/>
</dbReference>
<dbReference type="Gene3D" id="2.30.110.10">
    <property type="entry name" value="Electron Transport, Fmn-binding Protein, Chain A"/>
    <property type="match status" value="1"/>
</dbReference>
<dbReference type="InterPro" id="IPR002563">
    <property type="entry name" value="Flavin_Rdtase-like_dom"/>
</dbReference>
<feature type="compositionally biased region" description="Basic and acidic residues" evidence="4">
    <location>
        <begin position="192"/>
        <end position="208"/>
    </location>
</feature>
<evidence type="ECO:0000256" key="3">
    <source>
        <dbReference type="ARBA" id="ARBA00038054"/>
    </source>
</evidence>
<gene>
    <name evidence="6" type="ORF">IAD25_01185</name>
</gene>
<dbReference type="AlphaFoldDB" id="A0A9D1N609"/>
<sequence length="214" mass="24145">MGKIVFKPGTMLNPVPAVMVSCGDGQVKNIITIAWTGIINSDPPITYVSVRKSRYSHDIIERTGEFVINLTTEKLAFAADYCGVRSGRDVDKFEQQKLTAIESRIVSCPSIEESPVNIECRVMEKKEYPTHDMFIAEIVSVSVDESLMDENGRLCLDEAGLVAYNHGHYFALAKRALGRFGFSVMKPKTRKRIEAKNRRDGKRKDSTKRGRRRK</sequence>
<dbReference type="Pfam" id="PF01613">
    <property type="entry name" value="Flavin_Reduct"/>
    <property type="match status" value="1"/>
</dbReference>
<dbReference type="InterPro" id="IPR052174">
    <property type="entry name" value="Flavoredoxin"/>
</dbReference>
<organism evidence="6 7">
    <name type="scientific">Candidatus Allocopromorpha excrementipullorum</name>
    <dbReference type="NCBI Taxonomy" id="2840743"/>
    <lineage>
        <taxon>Bacteria</taxon>
        <taxon>Bacillati</taxon>
        <taxon>Bacillota</taxon>
        <taxon>Clostridia</taxon>
        <taxon>Eubacteriales</taxon>
        <taxon>Eubacteriaceae</taxon>
        <taxon>Eubacteriaceae incertae sedis</taxon>
        <taxon>Candidatus Allocopromorpha</taxon>
    </lineage>
</organism>
<evidence type="ECO:0000256" key="2">
    <source>
        <dbReference type="ARBA" id="ARBA00022630"/>
    </source>
</evidence>
<evidence type="ECO:0000259" key="5">
    <source>
        <dbReference type="SMART" id="SM00903"/>
    </source>
</evidence>
<comment type="similarity">
    <text evidence="3">Belongs to the flavoredoxin family.</text>
</comment>